<gene>
    <name evidence="1" type="ORF">N482_11685</name>
</gene>
<dbReference type="PROSITE" id="PS51257">
    <property type="entry name" value="PROKAR_LIPOPROTEIN"/>
    <property type="match status" value="1"/>
</dbReference>
<evidence type="ECO:0000313" key="1">
    <source>
        <dbReference type="EMBL" id="KZN46610.1"/>
    </source>
</evidence>
<dbReference type="EMBL" id="AUXT01000167">
    <property type="protein sequence ID" value="KZN46610.1"/>
    <property type="molecule type" value="Genomic_DNA"/>
</dbReference>
<dbReference type="Proteomes" id="UP000076587">
    <property type="component" value="Unassembled WGS sequence"/>
</dbReference>
<dbReference type="AlphaFoldDB" id="A0A167BJD3"/>
<proteinExistence type="predicted"/>
<evidence type="ECO:0000313" key="2">
    <source>
        <dbReference type="Proteomes" id="UP000076587"/>
    </source>
</evidence>
<dbReference type="PATRIC" id="fig|1365253.3.peg.2853"/>
<sequence length="263" mass="29365">MIQKYTLALTAILIVGCESKDSDKVDDLSTTSLSDRSFILSQYLSNQHQPHAQASLEGTVTLKDEEGTRVKLTGTDSLKLVTTQGDTYAFSNKSLTNLGATPKHCCMLSAELLDALQTPSSFEIELSRNNSTTSFGTVTLPQFIEFIYPSSEQDLAAITLDSDELTLSWQPETDSDLQYLELSIEAPEQNTSCKAKMRQRWFKSSMSGGKQLPDDKLYSELNHQLNIDLSQLSECEKPWRIYLSFDYFNGQVGQQIVEFSSPP</sequence>
<accession>A0A167BJD3</accession>
<dbReference type="RefSeq" id="WP_063377433.1">
    <property type="nucleotide sequence ID" value="NZ_AUXT01000167.1"/>
</dbReference>
<name>A0A167BJD3_9GAMM</name>
<organism evidence="1 2">
    <name type="scientific">Pseudoalteromonas luteoviolacea NCIMB 1942</name>
    <dbReference type="NCBI Taxonomy" id="1365253"/>
    <lineage>
        <taxon>Bacteria</taxon>
        <taxon>Pseudomonadati</taxon>
        <taxon>Pseudomonadota</taxon>
        <taxon>Gammaproteobacteria</taxon>
        <taxon>Alteromonadales</taxon>
        <taxon>Pseudoalteromonadaceae</taxon>
        <taxon>Pseudoalteromonas</taxon>
    </lineage>
</organism>
<protein>
    <submittedName>
        <fullName evidence="1">Uncharacterized protein</fullName>
    </submittedName>
</protein>
<comment type="caution">
    <text evidence="1">The sequence shown here is derived from an EMBL/GenBank/DDBJ whole genome shotgun (WGS) entry which is preliminary data.</text>
</comment>
<reference evidence="1 2" key="1">
    <citation type="submission" date="2013-07" db="EMBL/GenBank/DDBJ databases">
        <title>Comparative Genomic and Metabolomic Analysis of Twelve Strains of Pseudoalteromonas luteoviolacea.</title>
        <authorList>
            <person name="Vynne N.G."/>
            <person name="Mansson M."/>
            <person name="Gram L."/>
        </authorList>
    </citation>
    <scope>NUCLEOTIDE SEQUENCE [LARGE SCALE GENOMIC DNA]</scope>
    <source>
        <strain evidence="1 2">NCIMB 1942</strain>
    </source>
</reference>
<dbReference type="OrthoDB" id="6309013at2"/>